<reference evidence="2" key="1">
    <citation type="submission" date="2020-02" db="EMBL/GenBank/DDBJ databases">
        <title>Relaxed selection underlies rapid genomic changes in the transitions from sociality to social parasitism in ants.</title>
        <authorList>
            <person name="Bi X."/>
        </authorList>
    </citation>
    <scope>NUCLEOTIDE SEQUENCE</scope>
    <source>
        <strain evidence="2">BGI-DK2014c</strain>
        <tissue evidence="2">Whole body</tissue>
    </source>
</reference>
<organism evidence="2 3">
    <name type="scientific">Pseudoatta argentina</name>
    <dbReference type="NCBI Taxonomy" id="621737"/>
    <lineage>
        <taxon>Eukaryota</taxon>
        <taxon>Metazoa</taxon>
        <taxon>Ecdysozoa</taxon>
        <taxon>Arthropoda</taxon>
        <taxon>Hexapoda</taxon>
        <taxon>Insecta</taxon>
        <taxon>Pterygota</taxon>
        <taxon>Neoptera</taxon>
        <taxon>Endopterygota</taxon>
        <taxon>Hymenoptera</taxon>
        <taxon>Apocrita</taxon>
        <taxon>Aculeata</taxon>
        <taxon>Formicoidea</taxon>
        <taxon>Formicidae</taxon>
        <taxon>Myrmicinae</taxon>
        <taxon>Pseudoatta</taxon>
    </lineage>
</organism>
<dbReference type="Proteomes" id="UP000668214">
    <property type="component" value="Unassembled WGS sequence"/>
</dbReference>
<accession>A0A836JU89</accession>
<dbReference type="GO" id="GO:0003824">
    <property type="term" value="F:catalytic activity"/>
    <property type="evidence" value="ECO:0007669"/>
    <property type="project" value="InterPro"/>
</dbReference>
<gene>
    <name evidence="2" type="primary">Po11_8</name>
    <name evidence="2" type="ORF">G6Z78_0008152</name>
</gene>
<feature type="non-terminal residue" evidence="2">
    <location>
        <position position="385"/>
    </location>
</feature>
<evidence type="ECO:0000313" key="2">
    <source>
        <dbReference type="EMBL" id="KAG5319820.1"/>
    </source>
</evidence>
<name>A0A836JU89_9HYME</name>
<sequence>MPLALAHTNLNHSAGTQSLLIQCLAEWGGGLAIAADPYRIPESHPNWAGERFTLVEWRPIDVAGCYFPPRLTRGEYEDALKTLGEHIRRRSPRPVLVGGDFNAHALEWGSPSTDSRGDSTLLWAARHGLVLLNRGRASTFVGARGESIVDLTWATPAAAIRIKGWRVDASFLGEMSDHRLIRMELVSIPAEESLRRRRHEKERRWALRKLDPGALEVSLLSSTWPEPNPTRSVEEEANWLGDAMSRACDASMPRCRPVARKATYWWYEELAQLRRATVAARKRYTRHRRRGTDAEVEVAAGALREARSALRAAIRRAKADAWRELVSSLDRDPWGRPYKILTKQYRPWAPPIMETLDAQFLDDVEAALFPTREKDIPERVGRPSG</sequence>
<proteinExistence type="predicted"/>
<feature type="non-terminal residue" evidence="2">
    <location>
        <position position="1"/>
    </location>
</feature>
<dbReference type="EMBL" id="JAANIA010001614">
    <property type="protein sequence ID" value="KAG5319820.1"/>
    <property type="molecule type" value="Genomic_DNA"/>
</dbReference>
<dbReference type="AlphaFoldDB" id="A0A836JU89"/>
<dbReference type="InterPro" id="IPR036691">
    <property type="entry name" value="Endo/exonu/phosph_ase_sf"/>
</dbReference>
<keyword evidence="3" id="KW-1185">Reference proteome</keyword>
<evidence type="ECO:0000313" key="3">
    <source>
        <dbReference type="Proteomes" id="UP000668214"/>
    </source>
</evidence>
<dbReference type="Gene3D" id="3.60.10.10">
    <property type="entry name" value="Endonuclease/exonuclease/phosphatase"/>
    <property type="match status" value="1"/>
</dbReference>
<dbReference type="InterPro" id="IPR005135">
    <property type="entry name" value="Endo/exonuclease/phosphatase"/>
</dbReference>
<protein>
    <submittedName>
        <fullName evidence="2">PO11 protein</fullName>
    </submittedName>
</protein>
<evidence type="ECO:0000259" key="1">
    <source>
        <dbReference type="Pfam" id="PF14529"/>
    </source>
</evidence>
<dbReference type="CDD" id="cd09077">
    <property type="entry name" value="R1-I-EN"/>
    <property type="match status" value="1"/>
</dbReference>
<dbReference type="SUPFAM" id="SSF56219">
    <property type="entry name" value="DNase I-like"/>
    <property type="match status" value="1"/>
</dbReference>
<feature type="domain" description="Endonuclease/exonuclease/phosphatase" evidence="1">
    <location>
        <begin position="61"/>
        <end position="181"/>
    </location>
</feature>
<dbReference type="Pfam" id="PF14529">
    <property type="entry name" value="Exo_endo_phos_2"/>
    <property type="match status" value="1"/>
</dbReference>
<comment type="caution">
    <text evidence="2">The sequence shown here is derived from an EMBL/GenBank/DDBJ whole genome shotgun (WGS) entry which is preliminary data.</text>
</comment>